<gene>
    <name evidence="1" type="ORF">WN51_07556</name>
</gene>
<evidence type="ECO:0000313" key="1">
    <source>
        <dbReference type="EMBL" id="KOX78695.1"/>
    </source>
</evidence>
<reference evidence="1 2" key="1">
    <citation type="submission" date="2015-07" db="EMBL/GenBank/DDBJ databases">
        <title>The genome of Melipona quadrifasciata.</title>
        <authorList>
            <person name="Pan H."/>
            <person name="Kapheim K."/>
        </authorList>
    </citation>
    <scope>NUCLEOTIDE SEQUENCE [LARGE SCALE GENOMIC DNA]</scope>
    <source>
        <strain evidence="1">0111107301</strain>
        <tissue evidence="1">Whole body</tissue>
    </source>
</reference>
<dbReference type="EMBL" id="KQ435720">
    <property type="protein sequence ID" value="KOX78695.1"/>
    <property type="molecule type" value="Genomic_DNA"/>
</dbReference>
<sequence length="95" mass="11416">MYSLPIFLGELMPNNDPMNFIFDQRCPIRSRDNHRSVEISSRELAHFRATPVHKIRFRKPEVALFVTCFSILNRIRNTYVTCKKEKMAMEDRRKR</sequence>
<protein>
    <submittedName>
        <fullName evidence="1">Uncharacterized protein</fullName>
    </submittedName>
</protein>
<dbReference type="AlphaFoldDB" id="A0A0M9A7A6"/>
<name>A0A0M9A7A6_9HYME</name>
<keyword evidence="2" id="KW-1185">Reference proteome</keyword>
<proteinExistence type="predicted"/>
<accession>A0A0M9A7A6</accession>
<organism evidence="1 2">
    <name type="scientific">Melipona quadrifasciata</name>
    <dbReference type="NCBI Taxonomy" id="166423"/>
    <lineage>
        <taxon>Eukaryota</taxon>
        <taxon>Metazoa</taxon>
        <taxon>Ecdysozoa</taxon>
        <taxon>Arthropoda</taxon>
        <taxon>Hexapoda</taxon>
        <taxon>Insecta</taxon>
        <taxon>Pterygota</taxon>
        <taxon>Neoptera</taxon>
        <taxon>Endopterygota</taxon>
        <taxon>Hymenoptera</taxon>
        <taxon>Apocrita</taxon>
        <taxon>Aculeata</taxon>
        <taxon>Apoidea</taxon>
        <taxon>Anthophila</taxon>
        <taxon>Apidae</taxon>
        <taxon>Melipona</taxon>
    </lineage>
</organism>
<evidence type="ECO:0000313" key="2">
    <source>
        <dbReference type="Proteomes" id="UP000053105"/>
    </source>
</evidence>
<dbReference type="Proteomes" id="UP000053105">
    <property type="component" value="Unassembled WGS sequence"/>
</dbReference>